<dbReference type="SUPFAM" id="SSF52540">
    <property type="entry name" value="P-loop containing nucleoside triphosphate hydrolases"/>
    <property type="match status" value="1"/>
</dbReference>
<evidence type="ECO:0000313" key="3">
    <source>
        <dbReference type="Proteomes" id="UP001144280"/>
    </source>
</evidence>
<reference evidence="2" key="1">
    <citation type="submission" date="2022-12" db="EMBL/GenBank/DDBJ databases">
        <title>New Phytohabitans aurantiacus sp. RD004123 nov., an actinomycete isolated from soil.</title>
        <authorList>
            <person name="Triningsih D.W."/>
            <person name="Harunari E."/>
            <person name="Igarashi Y."/>
        </authorList>
    </citation>
    <scope>NUCLEOTIDE SEQUENCE</scope>
    <source>
        <strain evidence="2">RD004123</strain>
    </source>
</reference>
<feature type="domain" description="NadR/Ttd14 AAA" evidence="1">
    <location>
        <begin position="6"/>
        <end position="169"/>
    </location>
</feature>
<evidence type="ECO:0000313" key="2">
    <source>
        <dbReference type="EMBL" id="GLH96770.1"/>
    </source>
</evidence>
<evidence type="ECO:0000259" key="1">
    <source>
        <dbReference type="Pfam" id="PF13521"/>
    </source>
</evidence>
<dbReference type="InterPro" id="IPR027417">
    <property type="entry name" value="P-loop_NTPase"/>
</dbReference>
<gene>
    <name evidence="2" type="ORF">Pa4123_20440</name>
</gene>
<name>A0ABQ5QR67_9ACTN</name>
<dbReference type="EMBL" id="BSDI01000007">
    <property type="protein sequence ID" value="GLH96770.1"/>
    <property type="molecule type" value="Genomic_DNA"/>
</dbReference>
<dbReference type="Gene3D" id="3.40.50.300">
    <property type="entry name" value="P-loop containing nucleotide triphosphate hydrolases"/>
    <property type="match status" value="1"/>
</dbReference>
<comment type="caution">
    <text evidence="2">The sequence shown here is derived from an EMBL/GenBank/DDBJ whole genome shotgun (WGS) entry which is preliminary data.</text>
</comment>
<proteinExistence type="predicted"/>
<protein>
    <submittedName>
        <fullName evidence="2">ATPase</fullName>
    </submittedName>
</protein>
<accession>A0ABQ5QR67</accession>
<dbReference type="RefSeq" id="WP_281894047.1">
    <property type="nucleotide sequence ID" value="NZ_BSDI01000007.1"/>
</dbReference>
<organism evidence="2 3">
    <name type="scientific">Phytohabitans aurantiacus</name>
    <dbReference type="NCBI Taxonomy" id="3016789"/>
    <lineage>
        <taxon>Bacteria</taxon>
        <taxon>Bacillati</taxon>
        <taxon>Actinomycetota</taxon>
        <taxon>Actinomycetes</taxon>
        <taxon>Micromonosporales</taxon>
        <taxon>Micromonosporaceae</taxon>
    </lineage>
</organism>
<keyword evidence="3" id="KW-1185">Reference proteome</keyword>
<dbReference type="InterPro" id="IPR038727">
    <property type="entry name" value="NadR/Ttd14_AAA_dom"/>
</dbReference>
<sequence>MSHNLIVIAGGPGAGKTTLIEALRAAGYATAPEAGRAIIQDQVAIGGPALPWKDPALFAELMLSWDLRSYRWAARRDEPVFFDHALAGLAGYYRLIGREVPEHVYAAVAAFRYSGRVFVAPPWPEIYRTDAERRQSWAEAVRTYEVVTGAYAEAGYELVELPRVPVGQRLEFILRESFDVGQNRAQTRRLA</sequence>
<dbReference type="Pfam" id="PF13521">
    <property type="entry name" value="AAA_28"/>
    <property type="match status" value="1"/>
</dbReference>
<dbReference type="Proteomes" id="UP001144280">
    <property type="component" value="Unassembled WGS sequence"/>
</dbReference>